<gene>
    <name evidence="2" type="ORF">FJM65_14460</name>
</gene>
<sequence>MRKAQVFWNNTVAGTLTEVTPGEYIFRYENAYFTDPAQPSISLTLPKKQQEYRSSYLFPFFFNMLAEGVNRNLQSRQLKIDENDYFGLLLATAQYDTIGAVTLKPLQEKNA</sequence>
<reference evidence="2 3" key="1">
    <citation type="submission" date="2019-06" db="EMBL/GenBank/DDBJ databases">
        <title>A novel bacterium of genus Pontibacter, isolated from marine sediment.</title>
        <authorList>
            <person name="Huang H."/>
            <person name="Mo K."/>
            <person name="Hu Y."/>
        </authorList>
    </citation>
    <scope>NUCLEOTIDE SEQUENCE [LARGE SCALE GENOMIC DNA]</scope>
    <source>
        <strain evidence="2 3">HB172049</strain>
    </source>
</reference>
<name>A0A501W101_9BACT</name>
<dbReference type="GO" id="GO:0016301">
    <property type="term" value="F:kinase activity"/>
    <property type="evidence" value="ECO:0007669"/>
    <property type="project" value="UniProtKB-KW"/>
</dbReference>
<dbReference type="OrthoDB" id="196808at2"/>
<protein>
    <submittedName>
        <fullName evidence="2">Phosphatidylinositol kinase</fullName>
    </submittedName>
</protein>
<dbReference type="RefSeq" id="WP_140622255.1">
    <property type="nucleotide sequence ID" value="NZ_VFRQ01000007.1"/>
</dbReference>
<comment type="caution">
    <text evidence="2">The sequence shown here is derived from an EMBL/GenBank/DDBJ whole genome shotgun (WGS) entry which is preliminary data.</text>
</comment>
<keyword evidence="2" id="KW-0418">Kinase</keyword>
<evidence type="ECO:0000259" key="1">
    <source>
        <dbReference type="Pfam" id="PF13657"/>
    </source>
</evidence>
<proteinExistence type="predicted"/>
<organism evidence="2 3">
    <name type="scientific">Pontibacter mangrovi</name>
    <dbReference type="NCBI Taxonomy" id="2589816"/>
    <lineage>
        <taxon>Bacteria</taxon>
        <taxon>Pseudomonadati</taxon>
        <taxon>Bacteroidota</taxon>
        <taxon>Cytophagia</taxon>
        <taxon>Cytophagales</taxon>
        <taxon>Hymenobacteraceae</taxon>
        <taxon>Pontibacter</taxon>
    </lineage>
</organism>
<evidence type="ECO:0000313" key="3">
    <source>
        <dbReference type="Proteomes" id="UP000316727"/>
    </source>
</evidence>
<dbReference type="AlphaFoldDB" id="A0A501W101"/>
<feature type="domain" description="HipA N-terminal subdomain 1" evidence="1">
    <location>
        <begin position="5"/>
        <end position="103"/>
    </location>
</feature>
<dbReference type="EMBL" id="VFRQ01000007">
    <property type="protein sequence ID" value="TPE43309.1"/>
    <property type="molecule type" value="Genomic_DNA"/>
</dbReference>
<keyword evidence="3" id="KW-1185">Reference proteome</keyword>
<accession>A0A501W101</accession>
<dbReference type="InterPro" id="IPR017508">
    <property type="entry name" value="HipA_N1"/>
</dbReference>
<dbReference type="Pfam" id="PF13657">
    <property type="entry name" value="Couple_hipA"/>
    <property type="match status" value="1"/>
</dbReference>
<dbReference type="Proteomes" id="UP000316727">
    <property type="component" value="Unassembled WGS sequence"/>
</dbReference>
<keyword evidence="2" id="KW-0808">Transferase</keyword>
<evidence type="ECO:0000313" key="2">
    <source>
        <dbReference type="EMBL" id="TPE43309.1"/>
    </source>
</evidence>
<dbReference type="NCBIfam" id="TIGR03071">
    <property type="entry name" value="couple_hipA"/>
    <property type="match status" value="1"/>
</dbReference>